<evidence type="ECO:0000256" key="6">
    <source>
        <dbReference type="RuleBase" id="RU004241"/>
    </source>
</evidence>
<dbReference type="Gene3D" id="1.10.520.10">
    <property type="match status" value="1"/>
</dbReference>
<accession>K0RD81</accession>
<dbReference type="PRINTS" id="PR00459">
    <property type="entry name" value="ASPEROXIDASE"/>
</dbReference>
<keyword evidence="1" id="KW-0575">Peroxidase</keyword>
<dbReference type="Proteomes" id="UP000266841">
    <property type="component" value="Unassembled WGS sequence"/>
</dbReference>
<keyword evidence="10" id="KW-1185">Reference proteome</keyword>
<evidence type="ECO:0000259" key="8">
    <source>
        <dbReference type="PROSITE" id="PS50873"/>
    </source>
</evidence>
<dbReference type="GO" id="GO:0042744">
    <property type="term" value="P:hydrogen peroxide catabolic process"/>
    <property type="evidence" value="ECO:0007669"/>
    <property type="project" value="TreeGrafter"/>
</dbReference>
<dbReference type="PANTHER" id="PTHR31356:SF66">
    <property type="entry name" value="CATALASE-PEROXIDASE"/>
    <property type="match status" value="1"/>
</dbReference>
<feature type="region of interest" description="Disordered" evidence="7">
    <location>
        <begin position="151"/>
        <end position="189"/>
    </location>
</feature>
<dbReference type="OrthoDB" id="2859658at2759"/>
<dbReference type="PROSITE" id="PS50873">
    <property type="entry name" value="PEROXIDASE_4"/>
    <property type="match status" value="1"/>
</dbReference>
<evidence type="ECO:0000313" key="9">
    <source>
        <dbReference type="EMBL" id="EJK50179.1"/>
    </source>
</evidence>
<reference evidence="9 10" key="1">
    <citation type="journal article" date="2012" name="Genome Biol.">
        <title>Genome and low-iron response of an oceanic diatom adapted to chronic iron limitation.</title>
        <authorList>
            <person name="Lommer M."/>
            <person name="Specht M."/>
            <person name="Roy A.S."/>
            <person name="Kraemer L."/>
            <person name="Andreson R."/>
            <person name="Gutowska M.A."/>
            <person name="Wolf J."/>
            <person name="Bergner S.V."/>
            <person name="Schilhabel M.B."/>
            <person name="Klostermeier U.C."/>
            <person name="Beiko R.G."/>
            <person name="Rosenstiel P."/>
            <person name="Hippler M."/>
            <person name="Laroche J."/>
        </authorList>
    </citation>
    <scope>NUCLEOTIDE SEQUENCE [LARGE SCALE GENOMIC DNA]</scope>
    <source>
        <strain evidence="9 10">CCMP1005</strain>
    </source>
</reference>
<evidence type="ECO:0000256" key="5">
    <source>
        <dbReference type="ARBA" id="ARBA00023004"/>
    </source>
</evidence>
<dbReference type="InterPro" id="IPR019794">
    <property type="entry name" value="Peroxidases_AS"/>
</dbReference>
<dbReference type="InterPro" id="IPR010255">
    <property type="entry name" value="Haem_peroxidase_sf"/>
</dbReference>
<dbReference type="OMA" id="PHEGRTV"/>
<proteinExistence type="inferred from homology"/>
<keyword evidence="4" id="KW-0560">Oxidoreductase</keyword>
<sequence length="307" mass="32267">MKLSAAITVAAVSGAQAFTAPVNKPLRPASSLSVTQGDLDGAQSMIDGILTEKNCGPVFVRLAWHDSGTHDVSLADKEWPASGGAIGSIRFDPEINHGANAGLAGAIKLLEPVKEAFPGVSYADIFQMASARGIALAGGPEIDMKYGRVDATSPEECSPEGNLPDAEAGPEGKFGGPGGTASTEDESAAWHLRKPTPTEVEFGAEKTKFTDGSATKLADGSETTAYTAGGSPWVEDWLVFNNSYFTTINDASTDEELVKCTSDKCLWEDAGFAPYANKFADQEAFFESYAKAHKALSELGSKFEPVE</sequence>
<organism evidence="9 10">
    <name type="scientific">Thalassiosira oceanica</name>
    <name type="common">Marine diatom</name>
    <dbReference type="NCBI Taxonomy" id="159749"/>
    <lineage>
        <taxon>Eukaryota</taxon>
        <taxon>Sar</taxon>
        <taxon>Stramenopiles</taxon>
        <taxon>Ochrophyta</taxon>
        <taxon>Bacillariophyta</taxon>
        <taxon>Coscinodiscophyceae</taxon>
        <taxon>Thalassiosirophycidae</taxon>
        <taxon>Thalassiosirales</taxon>
        <taxon>Thalassiosiraceae</taxon>
        <taxon>Thalassiosira</taxon>
    </lineage>
</organism>
<dbReference type="InterPro" id="IPR044831">
    <property type="entry name" value="Ccp1-like"/>
</dbReference>
<dbReference type="EMBL" id="AGNL01044130">
    <property type="protein sequence ID" value="EJK50179.1"/>
    <property type="molecule type" value="Genomic_DNA"/>
</dbReference>
<keyword evidence="3" id="KW-0479">Metal-binding</keyword>
<dbReference type="GO" id="GO:0046872">
    <property type="term" value="F:metal ion binding"/>
    <property type="evidence" value="ECO:0007669"/>
    <property type="project" value="UniProtKB-KW"/>
</dbReference>
<dbReference type="AlphaFoldDB" id="K0RD81"/>
<keyword evidence="5" id="KW-0408">Iron</keyword>
<evidence type="ECO:0000256" key="2">
    <source>
        <dbReference type="ARBA" id="ARBA00022617"/>
    </source>
</evidence>
<dbReference type="GO" id="GO:0034599">
    <property type="term" value="P:cellular response to oxidative stress"/>
    <property type="evidence" value="ECO:0007669"/>
    <property type="project" value="InterPro"/>
</dbReference>
<evidence type="ECO:0000256" key="3">
    <source>
        <dbReference type="ARBA" id="ARBA00022723"/>
    </source>
</evidence>
<dbReference type="InterPro" id="IPR002207">
    <property type="entry name" value="Peroxidase_I"/>
</dbReference>
<dbReference type="PROSITE" id="PS00436">
    <property type="entry name" value="PEROXIDASE_2"/>
    <property type="match status" value="1"/>
</dbReference>
<gene>
    <name evidence="9" type="ORF">THAOC_30875</name>
</gene>
<dbReference type="GO" id="GO:0020037">
    <property type="term" value="F:heme binding"/>
    <property type="evidence" value="ECO:0007669"/>
    <property type="project" value="InterPro"/>
</dbReference>
<dbReference type="SUPFAM" id="SSF48113">
    <property type="entry name" value="Heme-dependent peroxidases"/>
    <property type="match status" value="1"/>
</dbReference>
<evidence type="ECO:0000256" key="4">
    <source>
        <dbReference type="ARBA" id="ARBA00023002"/>
    </source>
</evidence>
<dbReference type="PANTHER" id="PTHR31356">
    <property type="entry name" value="THYLAKOID LUMENAL 29 KDA PROTEIN, CHLOROPLASTIC-RELATED"/>
    <property type="match status" value="1"/>
</dbReference>
<evidence type="ECO:0000256" key="1">
    <source>
        <dbReference type="ARBA" id="ARBA00022559"/>
    </source>
</evidence>
<evidence type="ECO:0000313" key="10">
    <source>
        <dbReference type="Proteomes" id="UP000266841"/>
    </source>
</evidence>
<protein>
    <recommendedName>
        <fullName evidence="8">Plant heme peroxidase family profile domain-containing protein</fullName>
    </recommendedName>
</protein>
<dbReference type="GO" id="GO:0004601">
    <property type="term" value="F:peroxidase activity"/>
    <property type="evidence" value="ECO:0007669"/>
    <property type="project" value="UniProtKB-KW"/>
</dbReference>
<evidence type="ECO:0000256" key="7">
    <source>
        <dbReference type="SAM" id="MobiDB-lite"/>
    </source>
</evidence>
<comment type="caution">
    <text evidence="9">The sequence shown here is derived from an EMBL/GenBank/DDBJ whole genome shotgun (WGS) entry which is preliminary data.</text>
</comment>
<dbReference type="eggNOG" id="ENOG502QS7Q">
    <property type="taxonomic scope" value="Eukaryota"/>
</dbReference>
<dbReference type="Gene3D" id="1.10.420.10">
    <property type="entry name" value="Peroxidase, domain 2"/>
    <property type="match status" value="1"/>
</dbReference>
<dbReference type="InterPro" id="IPR002016">
    <property type="entry name" value="Haem_peroxidase"/>
</dbReference>
<name>K0RD81_THAOC</name>
<dbReference type="Pfam" id="PF00141">
    <property type="entry name" value="peroxidase"/>
    <property type="match status" value="1"/>
</dbReference>
<keyword evidence="2" id="KW-0349">Heme</keyword>
<feature type="domain" description="Plant heme peroxidase family profile" evidence="8">
    <location>
        <begin position="120"/>
        <end position="164"/>
    </location>
</feature>
<dbReference type="PRINTS" id="PR00458">
    <property type="entry name" value="PEROXIDASE"/>
</dbReference>
<dbReference type="GO" id="GO:0000302">
    <property type="term" value="P:response to reactive oxygen species"/>
    <property type="evidence" value="ECO:0007669"/>
    <property type="project" value="TreeGrafter"/>
</dbReference>
<comment type="similarity">
    <text evidence="6">Belongs to the peroxidase family.</text>
</comment>